<proteinExistence type="predicted"/>
<dbReference type="RefSeq" id="WP_144700526.1">
    <property type="nucleotide sequence ID" value="NZ_VNJJ01000004.1"/>
</dbReference>
<keyword evidence="1" id="KW-0472">Membrane</keyword>
<evidence type="ECO:0008006" key="4">
    <source>
        <dbReference type="Google" id="ProtNLM"/>
    </source>
</evidence>
<organism evidence="2 3">
    <name type="scientific">Cohnella terricola</name>
    <dbReference type="NCBI Taxonomy" id="1289167"/>
    <lineage>
        <taxon>Bacteria</taxon>
        <taxon>Bacillati</taxon>
        <taxon>Bacillota</taxon>
        <taxon>Bacilli</taxon>
        <taxon>Bacillales</taxon>
        <taxon>Paenibacillaceae</taxon>
        <taxon>Cohnella</taxon>
    </lineage>
</organism>
<keyword evidence="1" id="KW-0812">Transmembrane</keyword>
<dbReference type="EMBL" id="VNJJ01000004">
    <property type="protein sequence ID" value="TVY01315.1"/>
    <property type="molecule type" value="Genomic_DNA"/>
</dbReference>
<gene>
    <name evidence="2" type="ORF">FPZ45_09235</name>
</gene>
<feature type="transmembrane region" description="Helical" evidence="1">
    <location>
        <begin position="6"/>
        <end position="26"/>
    </location>
</feature>
<keyword evidence="1" id="KW-1133">Transmembrane helix</keyword>
<sequence>MKKLFIGLFVIVFLIVIMGTGALYYIRPDQSLDLAYQNVPLEDRALKMARRMSLELILTADDLNNLAKKSIADNPQVEEDVVVTGANFSLNGNRMTADLNIIWKDQVPAALRIVYLLSWHDPNVVASVESAKLKGIDLPASMFSDRIIPIGGDLPKLLKIKDLEWGEHEVKVRFRTPSIRDLQQLQLIG</sequence>
<comment type="caution">
    <text evidence="2">The sequence shown here is derived from an EMBL/GenBank/DDBJ whole genome shotgun (WGS) entry which is preliminary data.</text>
</comment>
<evidence type="ECO:0000313" key="2">
    <source>
        <dbReference type="EMBL" id="TVY01315.1"/>
    </source>
</evidence>
<dbReference type="Proteomes" id="UP000316330">
    <property type="component" value="Unassembled WGS sequence"/>
</dbReference>
<dbReference type="OrthoDB" id="2664080at2"/>
<evidence type="ECO:0000313" key="3">
    <source>
        <dbReference type="Proteomes" id="UP000316330"/>
    </source>
</evidence>
<dbReference type="AlphaFoldDB" id="A0A559JN58"/>
<accession>A0A559JN58</accession>
<reference evidence="2 3" key="1">
    <citation type="submission" date="2019-07" db="EMBL/GenBank/DDBJ databases">
        <authorList>
            <person name="Kim J."/>
        </authorList>
    </citation>
    <scope>NUCLEOTIDE SEQUENCE [LARGE SCALE GENOMIC DNA]</scope>
    <source>
        <strain evidence="2 3">G13</strain>
    </source>
</reference>
<name>A0A559JN58_9BACL</name>
<keyword evidence="3" id="KW-1185">Reference proteome</keyword>
<protein>
    <recommendedName>
        <fullName evidence="4">DUF2140 family protein</fullName>
    </recommendedName>
</protein>
<evidence type="ECO:0000256" key="1">
    <source>
        <dbReference type="SAM" id="Phobius"/>
    </source>
</evidence>